<protein>
    <submittedName>
        <fullName evidence="1">Phosphoglycerate mutase family protein</fullName>
    </submittedName>
</protein>
<dbReference type="InterPro" id="IPR013078">
    <property type="entry name" value="His_Pase_superF_clade-1"/>
</dbReference>
<sequence>MKTPSRILWFVRHGERVDNVDKAWKKTAERWDDPPLSARGHQQAREVGVALQNEPIDYVICSPFTRVSRRLQKSSHNGRTHHVFALNLGWVNR</sequence>
<organism evidence="1 2">
    <name type="scientific">Teladorsagia circumcincta</name>
    <name type="common">Brown stomach worm</name>
    <name type="synonym">Ostertagia circumcincta</name>
    <dbReference type="NCBI Taxonomy" id="45464"/>
    <lineage>
        <taxon>Eukaryota</taxon>
        <taxon>Metazoa</taxon>
        <taxon>Ecdysozoa</taxon>
        <taxon>Nematoda</taxon>
        <taxon>Chromadorea</taxon>
        <taxon>Rhabditida</taxon>
        <taxon>Rhabditina</taxon>
        <taxon>Rhabditomorpha</taxon>
        <taxon>Strongyloidea</taxon>
        <taxon>Trichostrongylidae</taxon>
        <taxon>Teladorsagia</taxon>
    </lineage>
</organism>
<dbReference type="PANTHER" id="PTHR16469:SF27">
    <property type="entry name" value="UBIQUITIN-ASSOCIATED AND SH3 DOMAIN-CONTAINING BA-RELATED"/>
    <property type="match status" value="1"/>
</dbReference>
<accession>A0A2G9TLI4</accession>
<feature type="non-terminal residue" evidence="1">
    <location>
        <position position="1"/>
    </location>
</feature>
<dbReference type="Pfam" id="PF00300">
    <property type="entry name" value="His_Phos_1"/>
    <property type="match status" value="1"/>
</dbReference>
<dbReference type="AlphaFoldDB" id="A0A2G9TLI4"/>
<evidence type="ECO:0000313" key="1">
    <source>
        <dbReference type="EMBL" id="PIO58843.1"/>
    </source>
</evidence>
<evidence type="ECO:0000313" key="2">
    <source>
        <dbReference type="Proteomes" id="UP000230423"/>
    </source>
</evidence>
<keyword evidence="2" id="KW-1185">Reference proteome</keyword>
<proteinExistence type="predicted"/>
<dbReference type="CDD" id="cd07067">
    <property type="entry name" value="HP_PGM_like"/>
    <property type="match status" value="1"/>
</dbReference>
<dbReference type="Gene3D" id="3.40.50.1240">
    <property type="entry name" value="Phosphoglycerate mutase-like"/>
    <property type="match status" value="1"/>
</dbReference>
<dbReference type="SUPFAM" id="SSF53254">
    <property type="entry name" value="Phosphoglycerate mutase-like"/>
    <property type="match status" value="1"/>
</dbReference>
<dbReference type="OrthoDB" id="414418at2759"/>
<dbReference type="Proteomes" id="UP000230423">
    <property type="component" value="Unassembled WGS sequence"/>
</dbReference>
<name>A0A2G9TLI4_TELCI</name>
<reference evidence="1 2" key="1">
    <citation type="submission" date="2015-09" db="EMBL/GenBank/DDBJ databases">
        <title>Draft genome of the parasitic nematode Teladorsagia circumcincta isolate WARC Sus (inbred).</title>
        <authorList>
            <person name="Mitreva M."/>
        </authorList>
    </citation>
    <scope>NUCLEOTIDE SEQUENCE [LARGE SCALE GENOMIC DNA]</scope>
    <source>
        <strain evidence="1 2">S</strain>
    </source>
</reference>
<dbReference type="EMBL" id="KZ359649">
    <property type="protein sequence ID" value="PIO58843.1"/>
    <property type="molecule type" value="Genomic_DNA"/>
</dbReference>
<dbReference type="PANTHER" id="PTHR16469">
    <property type="entry name" value="UBIQUITIN-ASSOCIATED AND SH3 DOMAIN-CONTAINING BA-RELATED"/>
    <property type="match status" value="1"/>
</dbReference>
<dbReference type="InterPro" id="IPR051710">
    <property type="entry name" value="Phosphatase_SH3-domain"/>
</dbReference>
<dbReference type="GO" id="GO:0016791">
    <property type="term" value="F:phosphatase activity"/>
    <property type="evidence" value="ECO:0007669"/>
    <property type="project" value="UniProtKB-ARBA"/>
</dbReference>
<gene>
    <name evidence="1" type="ORF">TELCIR_19712</name>
</gene>
<dbReference type="InterPro" id="IPR029033">
    <property type="entry name" value="His_PPase_superfam"/>
</dbReference>